<evidence type="ECO:0000313" key="2">
    <source>
        <dbReference type="Proteomes" id="UP001164929"/>
    </source>
</evidence>
<protein>
    <submittedName>
        <fullName evidence="1">Uncharacterized protein</fullName>
    </submittedName>
</protein>
<dbReference type="EMBL" id="JAQIZT010000011">
    <property type="protein sequence ID" value="KAJ6980316.1"/>
    <property type="molecule type" value="Genomic_DNA"/>
</dbReference>
<proteinExistence type="predicted"/>
<evidence type="ECO:0000313" key="1">
    <source>
        <dbReference type="EMBL" id="KAJ6980316.1"/>
    </source>
</evidence>
<name>A0AAD6Q603_9ROSI</name>
<dbReference type="Proteomes" id="UP001164929">
    <property type="component" value="Chromosome 11"/>
</dbReference>
<keyword evidence="2" id="KW-1185">Reference proteome</keyword>
<organism evidence="1 2">
    <name type="scientific">Populus alba x Populus x berolinensis</name>
    <dbReference type="NCBI Taxonomy" id="444605"/>
    <lineage>
        <taxon>Eukaryota</taxon>
        <taxon>Viridiplantae</taxon>
        <taxon>Streptophyta</taxon>
        <taxon>Embryophyta</taxon>
        <taxon>Tracheophyta</taxon>
        <taxon>Spermatophyta</taxon>
        <taxon>Magnoliopsida</taxon>
        <taxon>eudicotyledons</taxon>
        <taxon>Gunneridae</taxon>
        <taxon>Pentapetalae</taxon>
        <taxon>rosids</taxon>
        <taxon>fabids</taxon>
        <taxon>Malpighiales</taxon>
        <taxon>Salicaceae</taxon>
        <taxon>Saliceae</taxon>
        <taxon>Populus</taxon>
    </lineage>
</organism>
<reference evidence="1" key="1">
    <citation type="journal article" date="2023" name="Mol. Ecol. Resour.">
        <title>Chromosome-level genome assembly of a triploid poplar Populus alba 'Berolinensis'.</title>
        <authorList>
            <person name="Chen S."/>
            <person name="Yu Y."/>
            <person name="Wang X."/>
            <person name="Wang S."/>
            <person name="Zhang T."/>
            <person name="Zhou Y."/>
            <person name="He R."/>
            <person name="Meng N."/>
            <person name="Wang Y."/>
            <person name="Liu W."/>
            <person name="Liu Z."/>
            <person name="Liu J."/>
            <person name="Guo Q."/>
            <person name="Huang H."/>
            <person name="Sederoff R.R."/>
            <person name="Wang G."/>
            <person name="Qu G."/>
            <person name="Chen S."/>
        </authorList>
    </citation>
    <scope>NUCLEOTIDE SEQUENCE</scope>
    <source>
        <strain evidence="1">SC-2020</strain>
    </source>
</reference>
<sequence>MVKERSVVVFLRTRCRWMDSSRGDGNGGYGGGLLKGSHREELIETSPMVLGFVYGKEGNIWSQNLTDSIHSF</sequence>
<accession>A0AAD6Q603</accession>
<gene>
    <name evidence="1" type="ORF">NC653_028199</name>
</gene>
<dbReference type="AlphaFoldDB" id="A0AAD6Q603"/>
<comment type="caution">
    <text evidence="1">The sequence shown here is derived from an EMBL/GenBank/DDBJ whole genome shotgun (WGS) entry which is preliminary data.</text>
</comment>